<comment type="caution">
    <text evidence="2">The sequence shown here is derived from an EMBL/GenBank/DDBJ whole genome shotgun (WGS) entry which is preliminary data.</text>
</comment>
<dbReference type="Proteomes" id="UP000242188">
    <property type="component" value="Unassembled WGS sequence"/>
</dbReference>
<keyword evidence="3" id="KW-1185">Reference proteome</keyword>
<feature type="transmembrane region" description="Helical" evidence="1">
    <location>
        <begin position="143"/>
        <end position="162"/>
    </location>
</feature>
<keyword evidence="1" id="KW-1133">Transmembrane helix</keyword>
<dbReference type="EMBL" id="NEDP02004298">
    <property type="protein sequence ID" value="OWF46037.1"/>
    <property type="molecule type" value="Genomic_DNA"/>
</dbReference>
<reference evidence="2 3" key="1">
    <citation type="journal article" date="2017" name="Nat. Ecol. Evol.">
        <title>Scallop genome provides insights into evolution of bilaterian karyotype and development.</title>
        <authorList>
            <person name="Wang S."/>
            <person name="Zhang J."/>
            <person name="Jiao W."/>
            <person name="Li J."/>
            <person name="Xun X."/>
            <person name="Sun Y."/>
            <person name="Guo X."/>
            <person name="Huan P."/>
            <person name="Dong B."/>
            <person name="Zhang L."/>
            <person name="Hu X."/>
            <person name="Sun X."/>
            <person name="Wang J."/>
            <person name="Zhao C."/>
            <person name="Wang Y."/>
            <person name="Wang D."/>
            <person name="Huang X."/>
            <person name="Wang R."/>
            <person name="Lv J."/>
            <person name="Li Y."/>
            <person name="Zhang Z."/>
            <person name="Liu B."/>
            <person name="Lu W."/>
            <person name="Hui Y."/>
            <person name="Liang J."/>
            <person name="Zhou Z."/>
            <person name="Hou R."/>
            <person name="Li X."/>
            <person name="Liu Y."/>
            <person name="Li H."/>
            <person name="Ning X."/>
            <person name="Lin Y."/>
            <person name="Zhao L."/>
            <person name="Xing Q."/>
            <person name="Dou J."/>
            <person name="Li Y."/>
            <person name="Mao J."/>
            <person name="Guo H."/>
            <person name="Dou H."/>
            <person name="Li T."/>
            <person name="Mu C."/>
            <person name="Jiang W."/>
            <person name="Fu Q."/>
            <person name="Fu X."/>
            <person name="Miao Y."/>
            <person name="Liu J."/>
            <person name="Yu Q."/>
            <person name="Li R."/>
            <person name="Liao H."/>
            <person name="Li X."/>
            <person name="Kong Y."/>
            <person name="Jiang Z."/>
            <person name="Chourrout D."/>
            <person name="Li R."/>
            <person name="Bao Z."/>
        </authorList>
    </citation>
    <scope>NUCLEOTIDE SEQUENCE [LARGE SCALE GENOMIC DNA]</scope>
    <source>
        <strain evidence="2 3">PY_sf001</strain>
    </source>
</reference>
<name>A0A210QBB9_MIZYE</name>
<protein>
    <submittedName>
        <fullName evidence="2">Uncharacterized protein</fullName>
    </submittedName>
</protein>
<evidence type="ECO:0000313" key="3">
    <source>
        <dbReference type="Proteomes" id="UP000242188"/>
    </source>
</evidence>
<evidence type="ECO:0000256" key="1">
    <source>
        <dbReference type="SAM" id="Phobius"/>
    </source>
</evidence>
<sequence>MEGSAQPETSAVFGDNTPKGTKFVDNFKSKCGNLFLGLKCVNCGVLVIAFGIHLHNLFTATWATDHGLDTPTGHQGRVHHQLFGFTQDGDQDAYPLHREGYWQDWKKPLIKQEIVGLSLGFTAMFVQGIIIFLHFLHPRRAEAVALLTSVVLLSCGGGGLLIKTSMDYTNNRPVLGFKETSIPTNFVSDITEETGGKEAVVGGAVYLTAGAIDVILILITLYKLPNNAVTTQSSEKLN</sequence>
<evidence type="ECO:0000313" key="2">
    <source>
        <dbReference type="EMBL" id="OWF46037.1"/>
    </source>
</evidence>
<gene>
    <name evidence="2" type="ORF">KP79_PYT01476</name>
</gene>
<proteinExistence type="predicted"/>
<dbReference type="AlphaFoldDB" id="A0A210QBB9"/>
<feature type="transmembrane region" description="Helical" evidence="1">
    <location>
        <begin position="114"/>
        <end position="137"/>
    </location>
</feature>
<dbReference type="OrthoDB" id="10382249at2759"/>
<organism evidence="2 3">
    <name type="scientific">Mizuhopecten yessoensis</name>
    <name type="common">Japanese scallop</name>
    <name type="synonym">Patinopecten yessoensis</name>
    <dbReference type="NCBI Taxonomy" id="6573"/>
    <lineage>
        <taxon>Eukaryota</taxon>
        <taxon>Metazoa</taxon>
        <taxon>Spiralia</taxon>
        <taxon>Lophotrochozoa</taxon>
        <taxon>Mollusca</taxon>
        <taxon>Bivalvia</taxon>
        <taxon>Autobranchia</taxon>
        <taxon>Pteriomorphia</taxon>
        <taxon>Pectinida</taxon>
        <taxon>Pectinoidea</taxon>
        <taxon>Pectinidae</taxon>
        <taxon>Mizuhopecten</taxon>
    </lineage>
</organism>
<keyword evidence="1" id="KW-0472">Membrane</keyword>
<keyword evidence="1" id="KW-0812">Transmembrane</keyword>
<accession>A0A210QBB9</accession>